<proteinExistence type="predicted"/>
<gene>
    <name evidence="1" type="ORF">CTAM01_02129</name>
</gene>
<evidence type="ECO:0000313" key="2">
    <source>
        <dbReference type="Proteomes" id="UP001227543"/>
    </source>
</evidence>
<evidence type="ECO:0000313" key="1">
    <source>
        <dbReference type="EMBL" id="KAK1508343.1"/>
    </source>
</evidence>
<dbReference type="GeneID" id="85402406"/>
<dbReference type="EMBL" id="MLFU01000005">
    <property type="protein sequence ID" value="KAK1508343.1"/>
    <property type="molecule type" value="Genomic_DNA"/>
</dbReference>
<organism evidence="1 2">
    <name type="scientific">Colletotrichum tamarilloi</name>
    <dbReference type="NCBI Taxonomy" id="1209934"/>
    <lineage>
        <taxon>Eukaryota</taxon>
        <taxon>Fungi</taxon>
        <taxon>Dikarya</taxon>
        <taxon>Ascomycota</taxon>
        <taxon>Pezizomycotina</taxon>
        <taxon>Sordariomycetes</taxon>
        <taxon>Hypocreomycetidae</taxon>
        <taxon>Glomerellales</taxon>
        <taxon>Glomerellaceae</taxon>
        <taxon>Colletotrichum</taxon>
        <taxon>Colletotrichum acutatum species complex</taxon>
    </lineage>
</organism>
<name>A0ABQ9RMZ5_9PEZI</name>
<dbReference type="Proteomes" id="UP001227543">
    <property type="component" value="Unassembled WGS sequence"/>
</dbReference>
<dbReference type="RefSeq" id="XP_060386801.1">
    <property type="nucleotide sequence ID" value="XM_060518168.1"/>
</dbReference>
<keyword evidence="2" id="KW-1185">Reference proteome</keyword>
<accession>A0ABQ9RMZ5</accession>
<sequence length="55" mass="6066">MMGKIDTGGRCVRSSGGGRGGLLGRLEWFVLLCDVSRVVCVCCLFLVAMEEYCRY</sequence>
<reference evidence="1 2" key="1">
    <citation type="submission" date="2016-10" db="EMBL/GenBank/DDBJ databases">
        <title>The genome sequence of Colletotrichum fioriniae PJ7.</title>
        <authorList>
            <person name="Baroncelli R."/>
        </authorList>
    </citation>
    <scope>NUCLEOTIDE SEQUENCE [LARGE SCALE GENOMIC DNA]</scope>
    <source>
        <strain evidence="1 2">Tom-12</strain>
    </source>
</reference>
<comment type="caution">
    <text evidence="1">The sequence shown here is derived from an EMBL/GenBank/DDBJ whole genome shotgun (WGS) entry which is preliminary data.</text>
</comment>
<protein>
    <submittedName>
        <fullName evidence="1">Uncharacterized protein</fullName>
    </submittedName>
</protein>